<dbReference type="SMART" id="SM00388">
    <property type="entry name" value="HisKA"/>
    <property type="match status" value="1"/>
</dbReference>
<dbReference type="Gene3D" id="3.30.565.10">
    <property type="entry name" value="Histidine kinase-like ATPase, C-terminal domain"/>
    <property type="match status" value="1"/>
</dbReference>
<dbReference type="SMART" id="SM00304">
    <property type="entry name" value="HAMP"/>
    <property type="match status" value="1"/>
</dbReference>
<dbReference type="Pfam" id="PF00512">
    <property type="entry name" value="HisKA"/>
    <property type="match status" value="1"/>
</dbReference>
<evidence type="ECO:0000256" key="1">
    <source>
        <dbReference type="ARBA" id="ARBA00000085"/>
    </source>
</evidence>
<dbReference type="CDD" id="cd00075">
    <property type="entry name" value="HATPase"/>
    <property type="match status" value="1"/>
</dbReference>
<gene>
    <name evidence="19" type="ORF">H8S19_11055</name>
</gene>
<dbReference type="EC" id="2.7.13.3" evidence="3"/>
<dbReference type="Gene3D" id="1.10.287.130">
    <property type="match status" value="1"/>
</dbReference>
<dbReference type="Gene3D" id="6.10.340.10">
    <property type="match status" value="1"/>
</dbReference>
<feature type="domain" description="Cyclic nucleotide-binding" evidence="16">
    <location>
        <begin position="314"/>
        <end position="394"/>
    </location>
</feature>
<evidence type="ECO:0000256" key="6">
    <source>
        <dbReference type="ARBA" id="ARBA00022679"/>
    </source>
</evidence>
<evidence type="ECO:0000256" key="5">
    <source>
        <dbReference type="ARBA" id="ARBA00022553"/>
    </source>
</evidence>
<dbReference type="InterPro" id="IPR050398">
    <property type="entry name" value="HssS/ArlS-like"/>
</dbReference>
<dbReference type="InterPro" id="IPR036890">
    <property type="entry name" value="HATPase_C_sf"/>
</dbReference>
<feature type="transmembrane region" description="Helical" evidence="15">
    <location>
        <begin position="169"/>
        <end position="189"/>
    </location>
</feature>
<dbReference type="RefSeq" id="WP_118650922.1">
    <property type="nucleotide sequence ID" value="NZ_JACOOW010000013.1"/>
</dbReference>
<dbReference type="PROSITE" id="PS50109">
    <property type="entry name" value="HIS_KIN"/>
    <property type="match status" value="1"/>
</dbReference>
<dbReference type="Pfam" id="PF02518">
    <property type="entry name" value="HATPase_c"/>
    <property type="match status" value="1"/>
</dbReference>
<dbReference type="PANTHER" id="PTHR45528:SF1">
    <property type="entry name" value="SENSOR HISTIDINE KINASE CPXA"/>
    <property type="match status" value="1"/>
</dbReference>
<dbReference type="GO" id="GO:0005886">
    <property type="term" value="C:plasma membrane"/>
    <property type="evidence" value="ECO:0007669"/>
    <property type="project" value="UniProtKB-SubCell"/>
</dbReference>
<proteinExistence type="predicted"/>
<evidence type="ECO:0000259" key="16">
    <source>
        <dbReference type="PROSITE" id="PS50042"/>
    </source>
</evidence>
<dbReference type="SUPFAM" id="SSF158472">
    <property type="entry name" value="HAMP domain-like"/>
    <property type="match status" value="1"/>
</dbReference>
<keyword evidence="20" id="KW-1185">Reference proteome</keyword>
<evidence type="ECO:0000256" key="10">
    <source>
        <dbReference type="ARBA" id="ARBA00022840"/>
    </source>
</evidence>
<dbReference type="SUPFAM" id="SSF47384">
    <property type="entry name" value="Homodimeric domain of signal transducing histidine kinase"/>
    <property type="match status" value="1"/>
</dbReference>
<dbReference type="InterPro" id="IPR003660">
    <property type="entry name" value="HAMP_dom"/>
</dbReference>
<feature type="coiled-coil region" evidence="14">
    <location>
        <begin position="222"/>
        <end position="252"/>
    </location>
</feature>
<evidence type="ECO:0000256" key="12">
    <source>
        <dbReference type="ARBA" id="ARBA00023012"/>
    </source>
</evidence>
<evidence type="ECO:0000256" key="9">
    <source>
        <dbReference type="ARBA" id="ARBA00022777"/>
    </source>
</evidence>
<dbReference type="Proteomes" id="UP000653904">
    <property type="component" value="Unassembled WGS sequence"/>
</dbReference>
<keyword evidence="13 15" id="KW-0472">Membrane</keyword>
<dbReference type="InterPro" id="IPR000595">
    <property type="entry name" value="cNMP-bd_dom"/>
</dbReference>
<keyword evidence="7 15" id="KW-0812">Transmembrane</keyword>
<dbReference type="CDD" id="cd06225">
    <property type="entry name" value="HAMP"/>
    <property type="match status" value="1"/>
</dbReference>
<keyword evidence="5" id="KW-0597">Phosphoprotein</keyword>
<evidence type="ECO:0000256" key="15">
    <source>
        <dbReference type="SAM" id="Phobius"/>
    </source>
</evidence>
<feature type="transmembrane region" description="Helical" evidence="15">
    <location>
        <begin position="12"/>
        <end position="32"/>
    </location>
</feature>
<evidence type="ECO:0000256" key="7">
    <source>
        <dbReference type="ARBA" id="ARBA00022692"/>
    </source>
</evidence>
<keyword evidence="14" id="KW-0175">Coiled coil</keyword>
<name>A0AAW3X2Z4_9CLOT</name>
<dbReference type="PRINTS" id="PR00344">
    <property type="entry name" value="BCTRLSENSOR"/>
</dbReference>
<feature type="domain" description="Histidine kinase" evidence="17">
    <location>
        <begin position="252"/>
        <end position="465"/>
    </location>
</feature>
<accession>A0AAW3X2Z4</accession>
<dbReference type="PROSITE" id="PS50042">
    <property type="entry name" value="CNMP_BINDING_3"/>
    <property type="match status" value="1"/>
</dbReference>
<dbReference type="GO" id="GO:0005524">
    <property type="term" value="F:ATP binding"/>
    <property type="evidence" value="ECO:0007669"/>
    <property type="project" value="UniProtKB-KW"/>
</dbReference>
<evidence type="ECO:0000313" key="19">
    <source>
        <dbReference type="EMBL" id="MBC5657588.1"/>
    </source>
</evidence>
<evidence type="ECO:0000256" key="14">
    <source>
        <dbReference type="SAM" id="Coils"/>
    </source>
</evidence>
<evidence type="ECO:0000256" key="4">
    <source>
        <dbReference type="ARBA" id="ARBA00022475"/>
    </source>
</evidence>
<evidence type="ECO:0000256" key="13">
    <source>
        <dbReference type="ARBA" id="ARBA00023136"/>
    </source>
</evidence>
<keyword evidence="12" id="KW-0902">Two-component regulatory system</keyword>
<dbReference type="InterPro" id="IPR003594">
    <property type="entry name" value="HATPase_dom"/>
</dbReference>
<dbReference type="InterPro" id="IPR004358">
    <property type="entry name" value="Sig_transdc_His_kin-like_C"/>
</dbReference>
<keyword evidence="9 19" id="KW-0418">Kinase</keyword>
<dbReference type="InterPro" id="IPR036097">
    <property type="entry name" value="HisK_dim/P_sf"/>
</dbReference>
<keyword evidence="8" id="KW-0547">Nucleotide-binding</keyword>
<keyword evidence="11 15" id="KW-1133">Transmembrane helix</keyword>
<dbReference type="SMART" id="SM00387">
    <property type="entry name" value="HATPase_c"/>
    <property type="match status" value="1"/>
</dbReference>
<evidence type="ECO:0000256" key="11">
    <source>
        <dbReference type="ARBA" id="ARBA00022989"/>
    </source>
</evidence>
<dbReference type="AlphaFoldDB" id="A0AAW3X2Z4"/>
<comment type="caution">
    <text evidence="19">The sequence shown here is derived from an EMBL/GenBank/DDBJ whole genome shotgun (WGS) entry which is preliminary data.</text>
</comment>
<dbReference type="EMBL" id="JACOOW010000013">
    <property type="protein sequence ID" value="MBC5657588.1"/>
    <property type="molecule type" value="Genomic_DNA"/>
</dbReference>
<dbReference type="InterPro" id="IPR005467">
    <property type="entry name" value="His_kinase_dom"/>
</dbReference>
<dbReference type="InterPro" id="IPR003661">
    <property type="entry name" value="HisK_dim/P_dom"/>
</dbReference>
<comment type="catalytic activity">
    <reaction evidence="1">
        <text>ATP + protein L-histidine = ADP + protein N-phospho-L-histidine.</text>
        <dbReference type="EC" id="2.7.13.3"/>
    </reaction>
</comment>
<dbReference type="FunFam" id="3.30.565.10:FF:000006">
    <property type="entry name" value="Sensor histidine kinase WalK"/>
    <property type="match status" value="1"/>
</dbReference>
<keyword evidence="6" id="KW-0808">Transferase</keyword>
<evidence type="ECO:0000259" key="18">
    <source>
        <dbReference type="PROSITE" id="PS50885"/>
    </source>
</evidence>
<dbReference type="PANTHER" id="PTHR45528">
    <property type="entry name" value="SENSOR HISTIDINE KINASE CPXA"/>
    <property type="match status" value="1"/>
</dbReference>
<evidence type="ECO:0000256" key="2">
    <source>
        <dbReference type="ARBA" id="ARBA00004651"/>
    </source>
</evidence>
<keyword evidence="4" id="KW-1003">Cell membrane</keyword>
<evidence type="ECO:0000313" key="20">
    <source>
        <dbReference type="Proteomes" id="UP000653904"/>
    </source>
</evidence>
<dbReference type="PROSITE" id="PS50885">
    <property type="entry name" value="HAMP"/>
    <property type="match status" value="1"/>
</dbReference>
<dbReference type="CDD" id="cd00082">
    <property type="entry name" value="HisKA"/>
    <property type="match status" value="1"/>
</dbReference>
<evidence type="ECO:0000259" key="17">
    <source>
        <dbReference type="PROSITE" id="PS50109"/>
    </source>
</evidence>
<dbReference type="GO" id="GO:0000155">
    <property type="term" value="F:phosphorelay sensor kinase activity"/>
    <property type="evidence" value="ECO:0007669"/>
    <property type="project" value="InterPro"/>
</dbReference>
<reference evidence="19 20" key="1">
    <citation type="submission" date="2020-08" db="EMBL/GenBank/DDBJ databases">
        <title>Genome public.</title>
        <authorList>
            <person name="Liu C."/>
            <person name="Sun Q."/>
        </authorList>
    </citation>
    <scope>NUCLEOTIDE SEQUENCE [LARGE SCALE GENOMIC DNA]</scope>
    <source>
        <strain evidence="19 20">BX14</strain>
    </source>
</reference>
<dbReference type="Pfam" id="PF00672">
    <property type="entry name" value="HAMP"/>
    <property type="match status" value="1"/>
</dbReference>
<sequence>MKQKISTQLATGFALIVLITVLLIGAVANGLINRQFERYVALQRKNFSEQLAESLPSQYDERNGEWNVDYIHGIGMYALKDGYLIRLLDRENHVVWDAENHDMTLCHQVMQEIRTEMEEKRPQLKGEFSTYRYDIRKRDAIVGYLDVSYYSPYYFNESDFRFLDSLNRILIGIGLVVLTAAVAMGTMLAKRLSVPLLNVAEVTRKIAKGDYKARLQTERAQTQEVENLSRSVNEMAESLERQEKLRRRLTSDVAHELRTPVTNVSLNLEMMLDGVWDPTKERLQNCYGELERLSGIIADLEKLRQVEDKKLELVLESVDLLELSRLVEKTFEPDLKKKELVCTVQGESAVVQGDAGRLYQVIYNLLSNAVKYSNEDGQIQIRVNCGETVAELSVEDQGIGISKEDLPLVFERFYRTDLSRNRKTGGAGIGLAIVKAIVEAHHGTVTAESREGRGSKFIVILPVGQSN</sequence>
<comment type="subcellular location">
    <subcellularLocation>
        <location evidence="2">Cell membrane</location>
        <topology evidence="2">Multi-pass membrane protein</topology>
    </subcellularLocation>
</comment>
<keyword evidence="10" id="KW-0067">ATP-binding</keyword>
<protein>
    <recommendedName>
        <fullName evidence="3">histidine kinase</fullName>
        <ecNumber evidence="3">2.7.13.3</ecNumber>
    </recommendedName>
</protein>
<evidence type="ECO:0000256" key="8">
    <source>
        <dbReference type="ARBA" id="ARBA00022741"/>
    </source>
</evidence>
<evidence type="ECO:0000256" key="3">
    <source>
        <dbReference type="ARBA" id="ARBA00012438"/>
    </source>
</evidence>
<organism evidence="19 20">
    <name type="scientific">Clostridium segne</name>
    <dbReference type="NCBI Taxonomy" id="2763038"/>
    <lineage>
        <taxon>Bacteria</taxon>
        <taxon>Bacillati</taxon>
        <taxon>Bacillota</taxon>
        <taxon>Clostridia</taxon>
        <taxon>Eubacteriales</taxon>
        <taxon>Clostridiaceae</taxon>
        <taxon>Clostridium</taxon>
    </lineage>
</organism>
<feature type="domain" description="HAMP" evidence="18">
    <location>
        <begin position="190"/>
        <end position="244"/>
    </location>
</feature>
<dbReference type="SUPFAM" id="SSF55874">
    <property type="entry name" value="ATPase domain of HSP90 chaperone/DNA topoisomerase II/histidine kinase"/>
    <property type="match status" value="1"/>
</dbReference>